<protein>
    <submittedName>
        <fullName evidence="2">Thermolabile hemolysin</fullName>
    </submittedName>
</protein>
<sequence>MNKILLLVGCTLAAPALADDTPTNLKLGNAEYDQRIQGRQTSTYVRCWYRISQNRNETDADWEWAKNEDGTYYKIQGYWRSSVSVKNMFYTNTTQSDIEERCIETLGVTYDEADPMYYASDSQISYNHSIWTNDSINNEKINRIITFGDSLSDTGNLYNASQWVFPNRSSWYLGHFSNGFVWTEYLAQHKHLPLYNWAVGGAAGVNQYGVLTGVYKQVTSYLKYANKAENYKPENSLVTMEFGLNDLMNYGRSVADVKADLSSALIRLTESGITNILLFTLPDATKAPQFKYSTVEEINTVRDNIIEFNAFIKEQAKLYKDKGLTIVLYDAHERFNQITSDPRAFGFENATDSCLNINRNSASDYLKNHSLTNDCAYYGADKYVFWGVTHPTTATHKFIADDIIQTKLEQFNF</sequence>
<keyword evidence="3" id="KW-1185">Reference proteome</keyword>
<dbReference type="GO" id="GO:0016788">
    <property type="term" value="F:hydrolase activity, acting on ester bonds"/>
    <property type="evidence" value="ECO:0007669"/>
    <property type="project" value="InterPro"/>
</dbReference>
<dbReference type="EMBL" id="RSFA01000149">
    <property type="protein sequence ID" value="RSD28566.1"/>
    <property type="molecule type" value="Genomic_DNA"/>
</dbReference>
<dbReference type="RefSeq" id="WP_125323314.1">
    <property type="nucleotide sequence ID" value="NZ_AP024890.1"/>
</dbReference>
<name>A0A427TW49_9VIBR</name>
<evidence type="ECO:0000313" key="3">
    <source>
        <dbReference type="Proteomes" id="UP000269041"/>
    </source>
</evidence>
<dbReference type="CDD" id="cd01846">
    <property type="entry name" value="fatty_acyltransferase_like"/>
    <property type="match status" value="1"/>
</dbReference>
<dbReference type="Gene3D" id="3.40.50.1110">
    <property type="entry name" value="SGNH hydrolase"/>
    <property type="match status" value="1"/>
</dbReference>
<dbReference type="SUPFAM" id="SSF52266">
    <property type="entry name" value="SGNH hydrolase"/>
    <property type="match status" value="1"/>
</dbReference>
<keyword evidence="1" id="KW-0732">Signal</keyword>
<dbReference type="Pfam" id="PF00657">
    <property type="entry name" value="Lipase_GDSL"/>
    <property type="match status" value="1"/>
</dbReference>
<feature type="signal peptide" evidence="1">
    <location>
        <begin position="1"/>
        <end position="18"/>
    </location>
</feature>
<dbReference type="InterPro" id="IPR050592">
    <property type="entry name" value="GDSL_lipolytic_enzyme"/>
</dbReference>
<proteinExistence type="predicted"/>
<dbReference type="InterPro" id="IPR036514">
    <property type="entry name" value="SGNH_hydro_sf"/>
</dbReference>
<feature type="chain" id="PRO_5019061465" evidence="1">
    <location>
        <begin position="19"/>
        <end position="413"/>
    </location>
</feature>
<evidence type="ECO:0000313" key="2">
    <source>
        <dbReference type="EMBL" id="RSD28566.1"/>
    </source>
</evidence>
<dbReference type="Proteomes" id="UP000269041">
    <property type="component" value="Unassembled WGS sequence"/>
</dbReference>
<accession>A0A427TW49</accession>
<reference evidence="2 3" key="1">
    <citation type="submission" date="2018-12" db="EMBL/GenBank/DDBJ databases">
        <title>Genomic taxonomy of the Vibrionaceae family.</title>
        <authorList>
            <person name="Gomez-Gil B."/>
            <person name="Enciso-Ibarra K."/>
        </authorList>
    </citation>
    <scope>NUCLEOTIDE SEQUENCE [LARGE SCALE GENOMIC DNA]</scope>
    <source>
        <strain evidence="2 3">CAIM 594</strain>
    </source>
</reference>
<comment type="caution">
    <text evidence="2">The sequence shown here is derived from an EMBL/GenBank/DDBJ whole genome shotgun (WGS) entry which is preliminary data.</text>
</comment>
<organism evidence="2 3">
    <name type="scientific">Vibrio pectenicida</name>
    <dbReference type="NCBI Taxonomy" id="62763"/>
    <lineage>
        <taxon>Bacteria</taxon>
        <taxon>Pseudomonadati</taxon>
        <taxon>Pseudomonadota</taxon>
        <taxon>Gammaproteobacteria</taxon>
        <taxon>Vibrionales</taxon>
        <taxon>Vibrionaceae</taxon>
        <taxon>Vibrio</taxon>
    </lineage>
</organism>
<dbReference type="InterPro" id="IPR001087">
    <property type="entry name" value="GDSL"/>
</dbReference>
<evidence type="ECO:0000256" key="1">
    <source>
        <dbReference type="SAM" id="SignalP"/>
    </source>
</evidence>
<dbReference type="PANTHER" id="PTHR45642:SF141">
    <property type="entry name" value="SECRETED EFFECTOR PROTEIN SSEJ"/>
    <property type="match status" value="1"/>
</dbReference>
<gene>
    <name evidence="2" type="ORF">EJA03_19040</name>
</gene>
<dbReference type="AlphaFoldDB" id="A0A427TW49"/>
<dbReference type="PANTHER" id="PTHR45642">
    <property type="entry name" value="GDSL ESTERASE/LIPASE EXL3"/>
    <property type="match status" value="1"/>
</dbReference>
<dbReference type="OrthoDB" id="5292073at2"/>